<accession>A0A498IIV6</accession>
<gene>
    <name evidence="2" type="ORF">DVH24_034832</name>
</gene>
<name>A0A498IIV6_MALDO</name>
<reference evidence="2 3" key="1">
    <citation type="submission" date="2018-10" db="EMBL/GenBank/DDBJ databases">
        <title>A high-quality apple genome assembly.</title>
        <authorList>
            <person name="Hu J."/>
        </authorList>
    </citation>
    <scope>NUCLEOTIDE SEQUENCE [LARGE SCALE GENOMIC DNA]</scope>
    <source>
        <strain evidence="3">cv. HFTH1</strain>
        <tissue evidence="2">Young leaf</tissue>
    </source>
</reference>
<organism evidence="2 3">
    <name type="scientific">Malus domestica</name>
    <name type="common">Apple</name>
    <name type="synonym">Pyrus malus</name>
    <dbReference type="NCBI Taxonomy" id="3750"/>
    <lineage>
        <taxon>Eukaryota</taxon>
        <taxon>Viridiplantae</taxon>
        <taxon>Streptophyta</taxon>
        <taxon>Embryophyta</taxon>
        <taxon>Tracheophyta</taxon>
        <taxon>Spermatophyta</taxon>
        <taxon>Magnoliopsida</taxon>
        <taxon>eudicotyledons</taxon>
        <taxon>Gunneridae</taxon>
        <taxon>Pentapetalae</taxon>
        <taxon>rosids</taxon>
        <taxon>fabids</taxon>
        <taxon>Rosales</taxon>
        <taxon>Rosaceae</taxon>
        <taxon>Amygdaloideae</taxon>
        <taxon>Maleae</taxon>
        <taxon>Malus</taxon>
    </lineage>
</organism>
<evidence type="ECO:0000313" key="2">
    <source>
        <dbReference type="EMBL" id="RXH81411.1"/>
    </source>
</evidence>
<sequence length="182" mass="20405">MENTAKSHPSTMMPLLPISNNPSNPILSQSIMTGCFAKLVLVHCALLLALGTFTLLCVFMYTSIISEPPKIRIDSFFVSKLKVSNTSLGANWDVAFTIENRNLVSWVRFKCIEGSISYEDNPLSKFPVEPFELGLKEHKSLRVKISTTVSHECQPAVKELVFEEIKRQHDDGATNFNMHVFA</sequence>
<keyword evidence="1" id="KW-0472">Membrane</keyword>
<comment type="caution">
    <text evidence="2">The sequence shown here is derived from an EMBL/GenBank/DDBJ whole genome shotgun (WGS) entry which is preliminary data.</text>
</comment>
<keyword evidence="3" id="KW-1185">Reference proteome</keyword>
<dbReference type="Proteomes" id="UP000290289">
    <property type="component" value="Chromosome 12"/>
</dbReference>
<dbReference type="AlphaFoldDB" id="A0A498IIV6"/>
<keyword evidence="1" id="KW-1133">Transmembrane helix</keyword>
<evidence type="ECO:0000256" key="1">
    <source>
        <dbReference type="SAM" id="Phobius"/>
    </source>
</evidence>
<protein>
    <recommendedName>
        <fullName evidence="4">Late embryogenesis abundant protein LEA-2 subgroup domain-containing protein</fullName>
    </recommendedName>
</protein>
<dbReference type="EMBL" id="RDQH01000338">
    <property type="protein sequence ID" value="RXH81411.1"/>
    <property type="molecule type" value="Genomic_DNA"/>
</dbReference>
<proteinExistence type="predicted"/>
<evidence type="ECO:0008006" key="4">
    <source>
        <dbReference type="Google" id="ProtNLM"/>
    </source>
</evidence>
<feature type="transmembrane region" description="Helical" evidence="1">
    <location>
        <begin position="40"/>
        <end position="62"/>
    </location>
</feature>
<keyword evidence="1" id="KW-0812">Transmembrane</keyword>
<evidence type="ECO:0000313" key="3">
    <source>
        <dbReference type="Proteomes" id="UP000290289"/>
    </source>
</evidence>
<dbReference type="PROSITE" id="PS51257">
    <property type="entry name" value="PROKAR_LIPOPROTEIN"/>
    <property type="match status" value="1"/>
</dbReference>